<protein>
    <recommendedName>
        <fullName evidence="2">Outer membrane protein beta-barrel domain-containing protein</fullName>
    </recommendedName>
</protein>
<evidence type="ECO:0000313" key="4">
    <source>
        <dbReference type="Proteomes" id="UP000054785"/>
    </source>
</evidence>
<gene>
    <name evidence="3" type="ORF">Lgee_0838</name>
</gene>
<proteinExistence type="predicted"/>
<dbReference type="Pfam" id="PF13505">
    <property type="entry name" value="OMP_b-brl"/>
    <property type="match status" value="1"/>
</dbReference>
<name>A0A0W0U1C2_9GAMM</name>
<reference evidence="3 4" key="1">
    <citation type="submission" date="2015-11" db="EMBL/GenBank/DDBJ databases">
        <title>Genomic analysis of 38 Legionella species identifies large and diverse effector repertoires.</title>
        <authorList>
            <person name="Burstein D."/>
            <person name="Amaro F."/>
            <person name="Zusman T."/>
            <person name="Lifshitz Z."/>
            <person name="Cohen O."/>
            <person name="Gilbert J.A."/>
            <person name="Pupko T."/>
            <person name="Shuman H.A."/>
            <person name="Segal G."/>
        </authorList>
    </citation>
    <scope>NUCLEOTIDE SEQUENCE [LARGE SCALE GENOMIC DNA]</scope>
    <source>
        <strain evidence="3 4">ATCC 49504</strain>
    </source>
</reference>
<accession>A0A0W0U1C2</accession>
<sequence>MNYRIRTAALGLSLICSQAMAANPVNGFYAGLLGNINHTPNLNFTVISPITNLPVKASIDYTSVGGGGALQLGYRWCDNWRAEVEGVFQGNTINRLTLGNISLSSIKNNPGFHIYSSHTYFYGALVNGYYDFLTVGDDSVWGPYVGLGLGYGLVQNTVKVYNNTTLLSGNLGERNNSTAVAQGIIGASYFVDDFTTIGMDVRYLGGNNIKAIDSRYQVVSLNFVLNANFDGGSD</sequence>
<dbReference type="STRING" id="45065.Lgee_0838"/>
<dbReference type="PATRIC" id="fig|45065.4.peg.899"/>
<dbReference type="Gene3D" id="2.40.160.20">
    <property type="match status" value="1"/>
</dbReference>
<dbReference type="RefSeq" id="WP_028386628.1">
    <property type="nucleotide sequence ID" value="NZ_CAAAHN010000021.1"/>
</dbReference>
<keyword evidence="4" id="KW-1185">Reference proteome</keyword>
<dbReference type="EMBL" id="LNYC01000027">
    <property type="protein sequence ID" value="KTD01569.1"/>
    <property type="molecule type" value="Genomic_DNA"/>
</dbReference>
<evidence type="ECO:0000256" key="1">
    <source>
        <dbReference type="ARBA" id="ARBA00022729"/>
    </source>
</evidence>
<dbReference type="AlphaFoldDB" id="A0A0W0U1C2"/>
<dbReference type="InterPro" id="IPR011250">
    <property type="entry name" value="OMP/PagP_B-barrel"/>
</dbReference>
<dbReference type="Proteomes" id="UP000054785">
    <property type="component" value="Unassembled WGS sequence"/>
</dbReference>
<dbReference type="OrthoDB" id="5647185at2"/>
<dbReference type="SUPFAM" id="SSF56925">
    <property type="entry name" value="OMPA-like"/>
    <property type="match status" value="1"/>
</dbReference>
<evidence type="ECO:0000313" key="3">
    <source>
        <dbReference type="EMBL" id="KTD01569.1"/>
    </source>
</evidence>
<evidence type="ECO:0000259" key="2">
    <source>
        <dbReference type="Pfam" id="PF13505"/>
    </source>
</evidence>
<feature type="domain" description="Outer membrane protein beta-barrel" evidence="2">
    <location>
        <begin position="8"/>
        <end position="223"/>
    </location>
</feature>
<comment type="caution">
    <text evidence="3">The sequence shown here is derived from an EMBL/GenBank/DDBJ whole genome shotgun (WGS) entry which is preliminary data.</text>
</comment>
<keyword evidence="1" id="KW-0732">Signal</keyword>
<dbReference type="InterPro" id="IPR027385">
    <property type="entry name" value="Beta-barrel_OMP"/>
</dbReference>
<organism evidence="3 4">
    <name type="scientific">Legionella geestiana</name>
    <dbReference type="NCBI Taxonomy" id="45065"/>
    <lineage>
        <taxon>Bacteria</taxon>
        <taxon>Pseudomonadati</taxon>
        <taxon>Pseudomonadota</taxon>
        <taxon>Gammaproteobacteria</taxon>
        <taxon>Legionellales</taxon>
        <taxon>Legionellaceae</taxon>
        <taxon>Legionella</taxon>
    </lineage>
</organism>